<reference evidence="1 2" key="1">
    <citation type="submission" date="2018-10" db="EMBL/GenBank/DDBJ databases">
        <title>Fifty Aureobasidium pullulans genomes reveal a recombining polyextremotolerant generalist.</title>
        <authorList>
            <person name="Gostincar C."/>
            <person name="Turk M."/>
            <person name="Zajc J."/>
            <person name="Gunde-Cimerman N."/>
        </authorList>
    </citation>
    <scope>NUCLEOTIDE SEQUENCE [LARGE SCALE GENOMIC DNA]</scope>
    <source>
        <strain evidence="1 2">EXF-10507</strain>
    </source>
</reference>
<protein>
    <recommendedName>
        <fullName evidence="3">Transcription factor domain-containing protein</fullName>
    </recommendedName>
</protein>
<organism evidence="1 2">
    <name type="scientific">Aureobasidium pullulans</name>
    <name type="common">Black yeast</name>
    <name type="synonym">Pullularia pullulans</name>
    <dbReference type="NCBI Taxonomy" id="5580"/>
    <lineage>
        <taxon>Eukaryota</taxon>
        <taxon>Fungi</taxon>
        <taxon>Dikarya</taxon>
        <taxon>Ascomycota</taxon>
        <taxon>Pezizomycotina</taxon>
        <taxon>Dothideomycetes</taxon>
        <taxon>Dothideomycetidae</taxon>
        <taxon>Dothideales</taxon>
        <taxon>Saccotheciaceae</taxon>
        <taxon>Aureobasidium</taxon>
    </lineage>
</organism>
<dbReference type="InterPro" id="IPR021858">
    <property type="entry name" value="Fun_TF"/>
</dbReference>
<evidence type="ECO:0000313" key="1">
    <source>
        <dbReference type="EMBL" id="THW92220.1"/>
    </source>
</evidence>
<feature type="non-terminal residue" evidence="1">
    <location>
        <position position="1"/>
    </location>
</feature>
<dbReference type="Proteomes" id="UP000304928">
    <property type="component" value="Unassembled WGS sequence"/>
</dbReference>
<evidence type="ECO:0000313" key="2">
    <source>
        <dbReference type="Proteomes" id="UP000304928"/>
    </source>
</evidence>
<dbReference type="PANTHER" id="PTHR38111:SF2">
    <property type="entry name" value="FINGER DOMAIN PROTEIN, PUTATIVE (AFU_ORTHOLOGUE AFUA_1G01560)-RELATED"/>
    <property type="match status" value="1"/>
</dbReference>
<dbReference type="AlphaFoldDB" id="A0A4S9BG09"/>
<accession>A0A4S9BG09</accession>
<dbReference type="Pfam" id="PF11951">
    <property type="entry name" value="Fungal_trans_2"/>
    <property type="match status" value="1"/>
</dbReference>
<name>A0A4S9BG09_AURPU</name>
<evidence type="ECO:0008006" key="3">
    <source>
        <dbReference type="Google" id="ProtNLM"/>
    </source>
</evidence>
<dbReference type="PANTHER" id="PTHR38111">
    <property type="entry name" value="ZN(2)-C6 FUNGAL-TYPE DOMAIN-CONTAINING PROTEIN-RELATED"/>
    <property type="match status" value="1"/>
</dbReference>
<proteinExistence type="predicted"/>
<comment type="caution">
    <text evidence="1">The sequence shown here is derived from an EMBL/GenBank/DDBJ whole genome shotgun (WGS) entry which is preliminary data.</text>
</comment>
<dbReference type="EMBL" id="QZAR01000039">
    <property type="protein sequence ID" value="THW92220.1"/>
    <property type="molecule type" value="Genomic_DNA"/>
</dbReference>
<sequence>LRSNVSLFGNILATRCSWDHWTADLNARDVRHARKAISRRDSSCMYHTKSTAVVKINPANQRTIHNGSFVCSVIPRKPIFNDGSKILNIFLTKFVQENSFTGCSSTWFLDIQAHFASSAAVHHAISALSALYASREEGSNRVRMQKAALRFYQTAVKTVRKTIDAEDPNIEQPLLSSTFLLGLFEVHHVCPTSYCIATDLMYDPTGEGWIQHTMYGTSKILQHLGPNAFRSGLGLNFFHQMRMFEVSRSLIFSESSFLVEAPWRDLMKGTSTDNMSNHPIESLLALMLRCSDHCFRTLQYLDLLDTSALSHEEMQQLRAFAVEGFDLRLELCEVQATLSALDDPVKDDRTIISKIYLAATSIFLSGVYDYRSIWLRHIEAVPTLPQTMIEEHLSTILDLTESAMARTNLSTLLFLYPLRVACSRVWTLDGRDRLRSMLGTIKRSFAVAHVFITEVEELWITPVSDRYD</sequence>
<dbReference type="InterPro" id="IPR053178">
    <property type="entry name" value="Osmoadaptation_assoc"/>
</dbReference>
<gene>
    <name evidence="1" type="ORF">D6D15_03308</name>
</gene>